<accession>A0A941E9F8</accession>
<dbReference type="Gene3D" id="1.10.10.10">
    <property type="entry name" value="Winged helix-like DNA-binding domain superfamily/Winged helix DNA-binding domain"/>
    <property type="match status" value="1"/>
</dbReference>
<dbReference type="GO" id="GO:0006355">
    <property type="term" value="P:regulation of DNA-templated transcription"/>
    <property type="evidence" value="ECO:0007669"/>
    <property type="project" value="InterPro"/>
</dbReference>
<dbReference type="InterPro" id="IPR036388">
    <property type="entry name" value="WH-like_DNA-bd_sf"/>
</dbReference>
<organism evidence="2 3">
    <name type="scientific">Actinospica acidithermotolerans</name>
    <dbReference type="NCBI Taxonomy" id="2828514"/>
    <lineage>
        <taxon>Bacteria</taxon>
        <taxon>Bacillati</taxon>
        <taxon>Actinomycetota</taxon>
        <taxon>Actinomycetes</taxon>
        <taxon>Catenulisporales</taxon>
        <taxon>Actinospicaceae</taxon>
        <taxon>Actinospica</taxon>
    </lineage>
</organism>
<dbReference type="EMBL" id="JAGSOH010000011">
    <property type="protein sequence ID" value="MBR7826015.1"/>
    <property type="molecule type" value="Genomic_DNA"/>
</dbReference>
<evidence type="ECO:0000313" key="2">
    <source>
        <dbReference type="EMBL" id="MBR7826015.1"/>
    </source>
</evidence>
<gene>
    <name evidence="2" type="ORF">KDK95_06835</name>
</gene>
<protein>
    <recommendedName>
        <fullName evidence="1">HTH luxR-type domain-containing protein</fullName>
    </recommendedName>
</protein>
<dbReference type="InterPro" id="IPR016032">
    <property type="entry name" value="Sig_transdc_resp-reg_C-effctor"/>
</dbReference>
<reference evidence="2" key="1">
    <citation type="submission" date="2021-04" db="EMBL/GenBank/DDBJ databases">
        <title>Genome based classification of Actinospica acidithermotolerans sp. nov., an actinobacterium isolated from an Indonesian hot spring.</title>
        <authorList>
            <person name="Kusuma A.B."/>
            <person name="Putra K.E."/>
            <person name="Nafisah S."/>
            <person name="Loh J."/>
            <person name="Nouioui I."/>
            <person name="Goodfellow M."/>
        </authorList>
    </citation>
    <scope>NUCLEOTIDE SEQUENCE</scope>
    <source>
        <strain evidence="2">MGRD01-02</strain>
    </source>
</reference>
<dbReference type="AlphaFoldDB" id="A0A941E9F8"/>
<dbReference type="SMART" id="SM00421">
    <property type="entry name" value="HTH_LUXR"/>
    <property type="match status" value="1"/>
</dbReference>
<evidence type="ECO:0000259" key="1">
    <source>
        <dbReference type="SMART" id="SM00421"/>
    </source>
</evidence>
<dbReference type="Pfam" id="PF00196">
    <property type="entry name" value="GerE"/>
    <property type="match status" value="1"/>
</dbReference>
<dbReference type="GO" id="GO:0003677">
    <property type="term" value="F:DNA binding"/>
    <property type="evidence" value="ECO:0007669"/>
    <property type="project" value="InterPro"/>
</dbReference>
<proteinExistence type="predicted"/>
<dbReference type="Proteomes" id="UP000676325">
    <property type="component" value="Unassembled WGS sequence"/>
</dbReference>
<dbReference type="SUPFAM" id="SSF46894">
    <property type="entry name" value="C-terminal effector domain of the bipartite response regulators"/>
    <property type="match status" value="1"/>
</dbReference>
<evidence type="ECO:0000313" key="3">
    <source>
        <dbReference type="Proteomes" id="UP000676325"/>
    </source>
</evidence>
<dbReference type="InterPro" id="IPR000792">
    <property type="entry name" value="Tscrpt_reg_LuxR_C"/>
</dbReference>
<keyword evidence="3" id="KW-1185">Reference proteome</keyword>
<name>A0A941E9F8_9ACTN</name>
<sequence>MQTVSLESLIGNLIDGQEVLLQTLGVTEAGPRAAQPRACAVVRRISDLRQLRAVLSTAHGEMALLLSGYADAAPGSRALLSEVAGLLGQGVATRILFNSAVREVDDCRGWIRAAALGAEVRWITEEFTPMIVIDGRVALILDGSACSTALLISEPTIVTFLTRVFGTMWSTAQNAALAAAEFLPRRVPASTRESIIDMLVSGKPDKTIAKRLGISLRSVQAHIATLRTELGANTRTQLGYQLARGRRAAVDPDS</sequence>
<comment type="caution">
    <text evidence="2">The sequence shown here is derived from an EMBL/GenBank/DDBJ whole genome shotgun (WGS) entry which is preliminary data.</text>
</comment>
<dbReference type="RefSeq" id="WP_212517161.1">
    <property type="nucleotide sequence ID" value="NZ_JAGSOH010000011.1"/>
</dbReference>
<feature type="domain" description="HTH luxR-type" evidence="1">
    <location>
        <begin position="186"/>
        <end position="242"/>
    </location>
</feature>